<keyword evidence="3" id="KW-1185">Reference proteome</keyword>
<gene>
    <name evidence="2" type="ORF">NDU88_007300</name>
</gene>
<comment type="caution">
    <text evidence="2">The sequence shown here is derived from an EMBL/GenBank/DDBJ whole genome shotgun (WGS) entry which is preliminary data.</text>
</comment>
<organism evidence="2 3">
    <name type="scientific">Pleurodeles waltl</name>
    <name type="common">Iberian ribbed newt</name>
    <dbReference type="NCBI Taxonomy" id="8319"/>
    <lineage>
        <taxon>Eukaryota</taxon>
        <taxon>Metazoa</taxon>
        <taxon>Chordata</taxon>
        <taxon>Craniata</taxon>
        <taxon>Vertebrata</taxon>
        <taxon>Euteleostomi</taxon>
        <taxon>Amphibia</taxon>
        <taxon>Batrachia</taxon>
        <taxon>Caudata</taxon>
        <taxon>Salamandroidea</taxon>
        <taxon>Salamandridae</taxon>
        <taxon>Pleurodelinae</taxon>
        <taxon>Pleurodeles</taxon>
    </lineage>
</organism>
<sequence>MRWTRRNSKFCPLSRIRSLIFTVAFMTEEFCSLIRYALRKPWRIRSSEVSNQHGHQALKLRWAISHNHTNEASGTELNHHGPPEEPGDMRDA</sequence>
<accession>A0AAV7USH8</accession>
<dbReference type="EMBL" id="JANPWB010000005">
    <property type="protein sequence ID" value="KAJ1190562.1"/>
    <property type="molecule type" value="Genomic_DNA"/>
</dbReference>
<proteinExistence type="predicted"/>
<evidence type="ECO:0000313" key="2">
    <source>
        <dbReference type="EMBL" id="KAJ1190562.1"/>
    </source>
</evidence>
<dbReference type="AlphaFoldDB" id="A0AAV7USH8"/>
<reference evidence="2" key="1">
    <citation type="journal article" date="2022" name="bioRxiv">
        <title>Sequencing and chromosome-scale assembly of the giantPleurodeles waltlgenome.</title>
        <authorList>
            <person name="Brown T."/>
            <person name="Elewa A."/>
            <person name="Iarovenko S."/>
            <person name="Subramanian E."/>
            <person name="Araus A.J."/>
            <person name="Petzold A."/>
            <person name="Susuki M."/>
            <person name="Suzuki K.-i.T."/>
            <person name="Hayashi T."/>
            <person name="Toyoda A."/>
            <person name="Oliveira C."/>
            <person name="Osipova E."/>
            <person name="Leigh N.D."/>
            <person name="Simon A."/>
            <person name="Yun M.H."/>
        </authorList>
    </citation>
    <scope>NUCLEOTIDE SEQUENCE</scope>
    <source>
        <strain evidence="2">20211129_DDA</strain>
        <tissue evidence="2">Liver</tissue>
    </source>
</reference>
<name>A0AAV7USH8_PLEWA</name>
<evidence type="ECO:0000313" key="3">
    <source>
        <dbReference type="Proteomes" id="UP001066276"/>
    </source>
</evidence>
<feature type="compositionally biased region" description="Basic and acidic residues" evidence="1">
    <location>
        <begin position="77"/>
        <end position="92"/>
    </location>
</feature>
<feature type="region of interest" description="Disordered" evidence="1">
    <location>
        <begin position="70"/>
        <end position="92"/>
    </location>
</feature>
<dbReference type="Proteomes" id="UP001066276">
    <property type="component" value="Chromosome 3_1"/>
</dbReference>
<protein>
    <submittedName>
        <fullName evidence="2">Uncharacterized protein</fullName>
    </submittedName>
</protein>
<evidence type="ECO:0000256" key="1">
    <source>
        <dbReference type="SAM" id="MobiDB-lite"/>
    </source>
</evidence>